<name>A0A117L330_9THEM</name>
<dbReference type="PROSITE" id="PS51449">
    <property type="entry name" value="MTTASE_N"/>
    <property type="match status" value="1"/>
</dbReference>
<dbReference type="InterPro" id="IPR002792">
    <property type="entry name" value="TRAM_dom"/>
</dbReference>
<dbReference type="Pfam" id="PF18693">
    <property type="entry name" value="TRAM_2"/>
    <property type="match status" value="1"/>
</dbReference>
<dbReference type="SUPFAM" id="SSF102114">
    <property type="entry name" value="Radical SAM enzymes"/>
    <property type="match status" value="1"/>
</dbReference>
<dbReference type="InterPro" id="IPR023404">
    <property type="entry name" value="rSAM_horseshoe"/>
</dbReference>
<feature type="binding site" evidence="8">
    <location>
        <position position="152"/>
    </location>
    <ligand>
        <name>[4Fe-4S] cluster</name>
        <dbReference type="ChEBI" id="CHEBI:49883"/>
        <label>2</label>
        <note>4Fe-4S-S-AdoMet</note>
    </ligand>
</feature>
<feature type="binding site" evidence="8">
    <location>
        <position position="10"/>
    </location>
    <ligand>
        <name>[4Fe-4S] cluster</name>
        <dbReference type="ChEBI" id="CHEBI:49883"/>
        <label>1</label>
    </ligand>
</feature>
<comment type="function">
    <text evidence="8">Catalyzes the methylthiolation of an aspartic acid residue of ribosomal protein uS12.</text>
</comment>
<dbReference type="InterPro" id="IPR038135">
    <property type="entry name" value="Methylthiotransferase_N_sf"/>
</dbReference>
<evidence type="ECO:0000256" key="2">
    <source>
        <dbReference type="ARBA" id="ARBA00022490"/>
    </source>
</evidence>
<dbReference type="InterPro" id="IPR058240">
    <property type="entry name" value="rSAM_sf"/>
</dbReference>
<dbReference type="InterPro" id="IPR005839">
    <property type="entry name" value="Methylthiotransferase"/>
</dbReference>
<dbReference type="Gene3D" id="3.40.50.12160">
    <property type="entry name" value="Methylthiotransferase, N-terminal domain"/>
    <property type="match status" value="1"/>
</dbReference>
<dbReference type="GO" id="GO:0006400">
    <property type="term" value="P:tRNA modification"/>
    <property type="evidence" value="ECO:0007669"/>
    <property type="project" value="InterPro"/>
</dbReference>
<dbReference type="NCBIfam" id="TIGR00089">
    <property type="entry name" value="MiaB/RimO family radical SAM methylthiotransferase"/>
    <property type="match status" value="1"/>
</dbReference>
<dbReference type="CDD" id="cd01335">
    <property type="entry name" value="Radical_SAM"/>
    <property type="match status" value="1"/>
</dbReference>
<dbReference type="SMART" id="SM00729">
    <property type="entry name" value="Elp3"/>
    <property type="match status" value="1"/>
</dbReference>
<evidence type="ECO:0000256" key="1">
    <source>
        <dbReference type="ARBA" id="ARBA00022485"/>
    </source>
</evidence>
<dbReference type="EMBL" id="LGFG01000029">
    <property type="protein sequence ID" value="KUK23363.1"/>
    <property type="molecule type" value="Genomic_DNA"/>
</dbReference>
<dbReference type="Gene3D" id="3.80.30.20">
    <property type="entry name" value="tm_1862 like domain"/>
    <property type="match status" value="1"/>
</dbReference>
<feature type="binding site" evidence="8">
    <location>
        <position position="46"/>
    </location>
    <ligand>
        <name>[4Fe-4S] cluster</name>
        <dbReference type="ChEBI" id="CHEBI:49883"/>
        <label>1</label>
    </ligand>
</feature>
<dbReference type="Pfam" id="PF00919">
    <property type="entry name" value="UPF0004"/>
    <property type="match status" value="1"/>
</dbReference>
<comment type="caution">
    <text evidence="9">The sequence shown here is derived from an EMBL/GenBank/DDBJ whole genome shotgun (WGS) entry which is preliminary data.</text>
</comment>
<dbReference type="Proteomes" id="UP000058636">
    <property type="component" value="Unassembled WGS sequence"/>
</dbReference>
<keyword evidence="5 8" id="KW-0479">Metal-binding</keyword>
<keyword evidence="7 8" id="KW-0411">Iron-sulfur</keyword>
<dbReference type="Pfam" id="PF04055">
    <property type="entry name" value="Radical_SAM"/>
    <property type="match status" value="1"/>
</dbReference>
<comment type="similarity">
    <text evidence="8">Belongs to the methylthiotransferase family. RimO subfamily.</text>
</comment>
<evidence type="ECO:0000256" key="7">
    <source>
        <dbReference type="ARBA" id="ARBA00023014"/>
    </source>
</evidence>
<gene>
    <name evidence="8" type="primary">rimO</name>
    <name evidence="9" type="ORF">XD57_0526</name>
</gene>
<dbReference type="SFLD" id="SFLDF00274">
    <property type="entry name" value="ribosomal_protein_S12_methylth"/>
    <property type="match status" value="1"/>
</dbReference>
<dbReference type="GO" id="GO:0046872">
    <property type="term" value="F:metal ion binding"/>
    <property type="evidence" value="ECO:0007669"/>
    <property type="project" value="UniProtKB-KW"/>
</dbReference>
<comment type="catalytic activity">
    <reaction evidence="8">
        <text>L-aspartate(89)-[ribosomal protein uS12]-hydrogen + (sulfur carrier)-SH + AH2 + 2 S-adenosyl-L-methionine = 3-methylsulfanyl-L-aspartate(89)-[ribosomal protein uS12]-hydrogen + (sulfur carrier)-H + 5'-deoxyadenosine + L-methionine + A + S-adenosyl-L-homocysteine + 2 H(+)</text>
        <dbReference type="Rhea" id="RHEA:37087"/>
        <dbReference type="Rhea" id="RHEA-COMP:10460"/>
        <dbReference type="Rhea" id="RHEA-COMP:10461"/>
        <dbReference type="Rhea" id="RHEA-COMP:14737"/>
        <dbReference type="Rhea" id="RHEA-COMP:14739"/>
        <dbReference type="ChEBI" id="CHEBI:13193"/>
        <dbReference type="ChEBI" id="CHEBI:15378"/>
        <dbReference type="ChEBI" id="CHEBI:17319"/>
        <dbReference type="ChEBI" id="CHEBI:17499"/>
        <dbReference type="ChEBI" id="CHEBI:29917"/>
        <dbReference type="ChEBI" id="CHEBI:29961"/>
        <dbReference type="ChEBI" id="CHEBI:57844"/>
        <dbReference type="ChEBI" id="CHEBI:57856"/>
        <dbReference type="ChEBI" id="CHEBI:59789"/>
        <dbReference type="ChEBI" id="CHEBI:64428"/>
        <dbReference type="ChEBI" id="CHEBI:73599"/>
        <dbReference type="EC" id="2.8.4.4"/>
    </reaction>
</comment>
<evidence type="ECO:0000256" key="6">
    <source>
        <dbReference type="ARBA" id="ARBA00023004"/>
    </source>
</evidence>
<feature type="binding site" evidence="8">
    <location>
        <position position="79"/>
    </location>
    <ligand>
        <name>[4Fe-4S] cluster</name>
        <dbReference type="ChEBI" id="CHEBI:49883"/>
        <label>1</label>
    </ligand>
</feature>
<evidence type="ECO:0000313" key="9">
    <source>
        <dbReference type="EMBL" id="KUK23363.1"/>
    </source>
</evidence>
<evidence type="ECO:0000256" key="5">
    <source>
        <dbReference type="ARBA" id="ARBA00022723"/>
    </source>
</evidence>
<dbReference type="InterPro" id="IPR012340">
    <property type="entry name" value="NA-bd_OB-fold"/>
</dbReference>
<dbReference type="PROSITE" id="PS01278">
    <property type="entry name" value="MTTASE_RADICAL"/>
    <property type="match status" value="1"/>
</dbReference>
<dbReference type="SFLD" id="SFLDS00029">
    <property type="entry name" value="Radical_SAM"/>
    <property type="match status" value="1"/>
</dbReference>
<feature type="binding site" evidence="8">
    <location>
        <position position="148"/>
    </location>
    <ligand>
        <name>[4Fe-4S] cluster</name>
        <dbReference type="ChEBI" id="CHEBI:49883"/>
        <label>2</label>
        <note>4Fe-4S-S-AdoMet</note>
    </ligand>
</feature>
<accession>A0A117L330</accession>
<dbReference type="PROSITE" id="PS50926">
    <property type="entry name" value="TRAM"/>
    <property type="match status" value="1"/>
</dbReference>
<dbReference type="PROSITE" id="PS51918">
    <property type="entry name" value="RADICAL_SAM"/>
    <property type="match status" value="1"/>
</dbReference>
<evidence type="ECO:0000313" key="10">
    <source>
        <dbReference type="Proteomes" id="UP000058636"/>
    </source>
</evidence>
<dbReference type="Gene3D" id="2.40.50.140">
    <property type="entry name" value="Nucleic acid-binding proteins"/>
    <property type="match status" value="1"/>
</dbReference>
<dbReference type="EC" id="2.8.4.4" evidence="8"/>
<dbReference type="SFLD" id="SFLDG01082">
    <property type="entry name" value="B12-binding_domain_containing"/>
    <property type="match status" value="1"/>
</dbReference>
<proteinExistence type="inferred from homology"/>
<protein>
    <recommendedName>
        <fullName evidence="8">Ribosomal protein uS12 methylthiotransferase RimO</fullName>
        <shortName evidence="8">uS12 MTTase</shortName>
        <shortName evidence="8">uS12 methylthiotransferase</shortName>
        <ecNumber evidence="8">2.8.4.4</ecNumber>
    </recommendedName>
    <alternativeName>
        <fullName evidence="8">Ribosomal protein uS12 (aspartate-C(3))-methylthiotransferase</fullName>
    </alternativeName>
    <alternativeName>
        <fullName evidence="8">Ribosome maturation factor RimO</fullName>
    </alternativeName>
</protein>
<keyword evidence="2 8" id="KW-0963">Cytoplasm</keyword>
<dbReference type="FunFam" id="3.80.30.20:FF:000001">
    <property type="entry name" value="tRNA-2-methylthio-N(6)-dimethylallyladenosine synthase 2"/>
    <property type="match status" value="1"/>
</dbReference>
<dbReference type="InterPro" id="IPR005840">
    <property type="entry name" value="Ribosomal_uS12_MeSTrfase_RimO"/>
</dbReference>
<reference evidence="9 10" key="1">
    <citation type="journal article" date="2015" name="MBio">
        <title>Genome-Resolved Metagenomic Analysis Reveals Roles for Candidate Phyla and Other Microbial Community Members in Biogeochemical Transformations in Oil Reservoirs.</title>
        <authorList>
            <person name="Hu P."/>
            <person name="Tom L."/>
            <person name="Singh A."/>
            <person name="Thomas B.C."/>
            <person name="Baker B.J."/>
            <person name="Piceno Y.M."/>
            <person name="Andersen G.L."/>
            <person name="Banfield J.F."/>
        </authorList>
    </citation>
    <scope>NUCLEOTIDE SEQUENCE [LARGE SCALE GENOMIC DNA]</scope>
    <source>
        <strain evidence="9">46_26</strain>
    </source>
</reference>
<keyword evidence="4 8" id="KW-0949">S-adenosyl-L-methionine</keyword>
<keyword evidence="6 8" id="KW-0408">Iron</keyword>
<keyword evidence="9" id="KW-0689">Ribosomal protein</keyword>
<dbReference type="GO" id="GO:0051539">
    <property type="term" value="F:4 iron, 4 sulfur cluster binding"/>
    <property type="evidence" value="ECO:0007669"/>
    <property type="project" value="UniProtKB-UniRule"/>
</dbReference>
<organism evidence="9 10">
    <name type="scientific">Thermotoga petrophila</name>
    <dbReference type="NCBI Taxonomy" id="93929"/>
    <lineage>
        <taxon>Bacteria</taxon>
        <taxon>Thermotogati</taxon>
        <taxon>Thermotogota</taxon>
        <taxon>Thermotogae</taxon>
        <taxon>Thermotogales</taxon>
        <taxon>Thermotogaceae</taxon>
        <taxon>Thermotoga</taxon>
    </lineage>
</organism>
<dbReference type="NCBIfam" id="TIGR01125">
    <property type="entry name" value="30S ribosomal protein S12 methylthiotransferase RimO"/>
    <property type="match status" value="1"/>
</dbReference>
<feature type="binding site" evidence="8">
    <location>
        <position position="155"/>
    </location>
    <ligand>
        <name>[4Fe-4S] cluster</name>
        <dbReference type="ChEBI" id="CHEBI:49883"/>
        <label>2</label>
        <note>4Fe-4S-S-AdoMet</note>
    </ligand>
</feature>
<dbReference type="InterPro" id="IPR013848">
    <property type="entry name" value="Methylthiotransferase_N"/>
</dbReference>
<dbReference type="SFLD" id="SFLDG01061">
    <property type="entry name" value="methylthiotransferase"/>
    <property type="match status" value="1"/>
</dbReference>
<sequence>MRVGIKVLGCPKNEADCEILAGVLRERGHEIVFDVKDADVVVLDTCAFIEDAKRESIDEIFSFIDAKDQYSYKLVVKGCLVQRYYEELKKEIPEVDQWIGVADPEEIANAIENGTDLVPDQPETVYRYRKRIDLEERPYAYVKISDGCDRGCTFCSIPSFKGSLRSRSIEDITREVEDLLKEGKKEIILVAQDTTSYGIDLYRKQALPDLLRRLNSLNGEFWIRVMYLHPDHLTEEIISAMLELDKVVKYFDVPVQHGSDKILKLMGRTKSSEELKKMLSSIRERFPDAVLRTSIIVGFPGETEEDFEELKQFVEEIQFDKLGAFVYSDEEGTVAFNLKEKVDPEMAKRRQEELLLLQAEISNSRLDRFVGKKLKFLVEGKEGKFLVGRTWTEAPEVDGVVFVRGKGKIGDFLEVVIKEHDEYDMWGSVI</sequence>
<evidence type="ECO:0000256" key="3">
    <source>
        <dbReference type="ARBA" id="ARBA00022679"/>
    </source>
</evidence>
<dbReference type="GO" id="GO:0035599">
    <property type="term" value="F:aspartic acid methylthiotransferase activity"/>
    <property type="evidence" value="ECO:0007669"/>
    <property type="project" value="TreeGrafter"/>
</dbReference>
<dbReference type="PATRIC" id="fig|93930.3.peg.1371"/>
<dbReference type="InterPro" id="IPR006638">
    <property type="entry name" value="Elp3/MiaA/NifB-like_rSAM"/>
</dbReference>
<evidence type="ECO:0000256" key="4">
    <source>
        <dbReference type="ARBA" id="ARBA00022691"/>
    </source>
</evidence>
<keyword evidence="3 8" id="KW-0808">Transferase</keyword>
<dbReference type="InterPro" id="IPR020612">
    <property type="entry name" value="Methylthiotransferase_CS"/>
</dbReference>
<dbReference type="GO" id="GO:0103039">
    <property type="term" value="F:protein methylthiotransferase activity"/>
    <property type="evidence" value="ECO:0007669"/>
    <property type="project" value="UniProtKB-EC"/>
</dbReference>
<dbReference type="GO" id="GO:0005840">
    <property type="term" value="C:ribosome"/>
    <property type="evidence" value="ECO:0007669"/>
    <property type="project" value="UniProtKB-KW"/>
</dbReference>
<dbReference type="PANTHER" id="PTHR43837:SF1">
    <property type="entry name" value="RIBOSOMAL PROTEIN US12 METHYLTHIOTRANSFERASE RIMO"/>
    <property type="match status" value="1"/>
</dbReference>
<dbReference type="AlphaFoldDB" id="A0A117L330"/>
<dbReference type="FunFam" id="2.40.50.140:FF:000210">
    <property type="entry name" value="Ribosomal protein S12 methylthiotransferase RimO"/>
    <property type="match status" value="1"/>
</dbReference>
<keyword evidence="1 8" id="KW-0004">4Fe-4S</keyword>
<keyword evidence="9" id="KW-0687">Ribonucleoprotein</keyword>
<comment type="subcellular location">
    <subcellularLocation>
        <location evidence="8">Cytoplasm</location>
    </subcellularLocation>
</comment>
<evidence type="ECO:0000256" key="8">
    <source>
        <dbReference type="HAMAP-Rule" id="MF_01865"/>
    </source>
</evidence>
<dbReference type="InterPro" id="IPR007197">
    <property type="entry name" value="rSAM"/>
</dbReference>
<dbReference type="HAMAP" id="MF_01865">
    <property type="entry name" value="MTTase_RimO"/>
    <property type="match status" value="1"/>
</dbReference>
<dbReference type="GO" id="GO:0005829">
    <property type="term" value="C:cytosol"/>
    <property type="evidence" value="ECO:0007669"/>
    <property type="project" value="TreeGrafter"/>
</dbReference>
<comment type="cofactor">
    <cofactor evidence="8">
        <name>[4Fe-4S] cluster</name>
        <dbReference type="ChEBI" id="CHEBI:49883"/>
    </cofactor>
    <text evidence="8">Binds 2 [4Fe-4S] clusters. One cluster is coordinated with 3 cysteines and an exchangeable S-adenosyl-L-methionine.</text>
</comment>
<dbReference type="PANTHER" id="PTHR43837">
    <property type="entry name" value="RIBOSOMAL PROTEIN S12 METHYLTHIOTRANSFERASE RIMO"/>
    <property type="match status" value="1"/>
</dbReference>